<reference evidence="7 8" key="1">
    <citation type="submission" date="2018-04" db="EMBL/GenBank/DDBJ databases">
        <title>Novel Campyloabacter and Helicobacter Species and Strains.</title>
        <authorList>
            <person name="Mannion A.J."/>
            <person name="Shen Z."/>
            <person name="Fox J.G."/>
        </authorList>
    </citation>
    <scope>NUCLEOTIDE SEQUENCE [LARGE SCALE GENOMIC DNA]</scope>
    <source>
        <strain evidence="7 8">MIT 99-5101</strain>
    </source>
</reference>
<evidence type="ECO:0008006" key="9">
    <source>
        <dbReference type="Google" id="ProtNLM"/>
    </source>
</evidence>
<keyword evidence="4" id="KW-0573">Peptidoglycan synthesis</keyword>
<dbReference type="GO" id="GO:0071555">
    <property type="term" value="P:cell wall organization"/>
    <property type="evidence" value="ECO:0007669"/>
    <property type="project" value="UniProtKB-KW"/>
</dbReference>
<dbReference type="EMBL" id="NXLS01000003">
    <property type="protein sequence ID" value="RDU63233.1"/>
    <property type="molecule type" value="Genomic_DNA"/>
</dbReference>
<evidence type="ECO:0000256" key="3">
    <source>
        <dbReference type="ARBA" id="ARBA00022960"/>
    </source>
</evidence>
<keyword evidence="3" id="KW-0133">Cell shape</keyword>
<evidence type="ECO:0000256" key="6">
    <source>
        <dbReference type="ARBA" id="ARBA00023316"/>
    </source>
</evidence>
<accession>A0A3D8IDD3</accession>
<dbReference type="InterPro" id="IPR003447">
    <property type="entry name" value="FEMABX"/>
</dbReference>
<dbReference type="OrthoDB" id="9773932at2"/>
<dbReference type="PROSITE" id="PS51191">
    <property type="entry name" value="FEMABX"/>
    <property type="match status" value="1"/>
</dbReference>
<dbReference type="GO" id="GO:0016755">
    <property type="term" value="F:aminoacyltransferase activity"/>
    <property type="evidence" value="ECO:0007669"/>
    <property type="project" value="InterPro"/>
</dbReference>
<dbReference type="SUPFAM" id="SSF55729">
    <property type="entry name" value="Acyl-CoA N-acyltransferases (Nat)"/>
    <property type="match status" value="1"/>
</dbReference>
<dbReference type="Proteomes" id="UP000256650">
    <property type="component" value="Unassembled WGS sequence"/>
</dbReference>
<keyword evidence="5" id="KW-0012">Acyltransferase</keyword>
<dbReference type="Pfam" id="PF02388">
    <property type="entry name" value="FemAB"/>
    <property type="match status" value="1"/>
</dbReference>
<organism evidence="7 8">
    <name type="scientific">Helicobacter ganmani</name>
    <dbReference type="NCBI Taxonomy" id="60246"/>
    <lineage>
        <taxon>Bacteria</taxon>
        <taxon>Pseudomonadati</taxon>
        <taxon>Campylobacterota</taxon>
        <taxon>Epsilonproteobacteria</taxon>
        <taxon>Campylobacterales</taxon>
        <taxon>Helicobacteraceae</taxon>
        <taxon>Helicobacter</taxon>
    </lineage>
</organism>
<evidence type="ECO:0000313" key="8">
    <source>
        <dbReference type="Proteomes" id="UP000256650"/>
    </source>
</evidence>
<dbReference type="GeneID" id="82535374"/>
<gene>
    <name evidence="7" type="ORF">CQA43_03635</name>
</gene>
<evidence type="ECO:0000313" key="7">
    <source>
        <dbReference type="EMBL" id="RDU63233.1"/>
    </source>
</evidence>
<dbReference type="Gene3D" id="3.40.630.30">
    <property type="match status" value="1"/>
</dbReference>
<dbReference type="RefSeq" id="WP_115551263.1">
    <property type="nucleotide sequence ID" value="NZ_CAOQIW010000003.1"/>
</dbReference>
<dbReference type="AlphaFoldDB" id="A0A3D8IDD3"/>
<dbReference type="InterPro" id="IPR016181">
    <property type="entry name" value="Acyl_CoA_acyltransferase"/>
</dbReference>
<dbReference type="GO" id="GO:0008360">
    <property type="term" value="P:regulation of cell shape"/>
    <property type="evidence" value="ECO:0007669"/>
    <property type="project" value="UniProtKB-KW"/>
</dbReference>
<evidence type="ECO:0000256" key="2">
    <source>
        <dbReference type="ARBA" id="ARBA00022679"/>
    </source>
</evidence>
<proteinExistence type="inferred from homology"/>
<evidence type="ECO:0000256" key="4">
    <source>
        <dbReference type="ARBA" id="ARBA00022984"/>
    </source>
</evidence>
<name>A0A3D8IDD3_9HELI</name>
<evidence type="ECO:0000256" key="5">
    <source>
        <dbReference type="ARBA" id="ARBA00023315"/>
    </source>
</evidence>
<sequence>MRVEKLHFRLHSSYNTFLESMSATLYYSLPFKNLLEDFLQCSSHYMVALEGDKVCGILPLMSKNGLYGEVLNSLPFYGSNGGIIANNAEASFLLRESYNQLASVFASANYIQNPLIIESGGILHDFVDRRLSQWTKLVDRDSLLASFAPSARRNIKKALKENIKVAITREIDFLYQTHRKNILANNGIPKEKRFFEKIAKYFENTEYKIYMAFYNNKPIAASLLFYFGGIVEYYTPATLLEFRNLQALPLLIYIAMAEAYESGCQWWNWGGTWRSQESLYKFKEKFGAMEKRYNYYCKLNNQKILNAEASELLREYPYFYVVPFSILRESE</sequence>
<evidence type="ECO:0000256" key="1">
    <source>
        <dbReference type="ARBA" id="ARBA00009943"/>
    </source>
</evidence>
<dbReference type="GO" id="GO:0009252">
    <property type="term" value="P:peptidoglycan biosynthetic process"/>
    <property type="evidence" value="ECO:0007669"/>
    <property type="project" value="UniProtKB-KW"/>
</dbReference>
<dbReference type="PANTHER" id="PTHR36174">
    <property type="entry name" value="LIPID II:GLYCINE GLYCYLTRANSFERASE"/>
    <property type="match status" value="1"/>
</dbReference>
<dbReference type="PANTHER" id="PTHR36174:SF1">
    <property type="entry name" value="LIPID II:GLYCINE GLYCYLTRANSFERASE"/>
    <property type="match status" value="1"/>
</dbReference>
<comment type="caution">
    <text evidence="7">The sequence shown here is derived from an EMBL/GenBank/DDBJ whole genome shotgun (WGS) entry which is preliminary data.</text>
</comment>
<comment type="similarity">
    <text evidence="1">Belongs to the FemABX family.</text>
</comment>
<keyword evidence="2" id="KW-0808">Transferase</keyword>
<keyword evidence="8" id="KW-1185">Reference proteome</keyword>
<keyword evidence="6" id="KW-0961">Cell wall biogenesis/degradation</keyword>
<dbReference type="InterPro" id="IPR050644">
    <property type="entry name" value="PG_Glycine_Bridge_Synth"/>
</dbReference>
<protein>
    <recommendedName>
        <fullName evidence="9">BioF2-like acetyltransferase domain-containing protein</fullName>
    </recommendedName>
</protein>